<reference evidence="2" key="1">
    <citation type="submission" date="2016-11" db="EMBL/GenBank/DDBJ databases">
        <authorList>
            <person name="Varghese N."/>
            <person name="Submissions S."/>
        </authorList>
    </citation>
    <scope>NUCLEOTIDE SEQUENCE [LARGE SCALE GENOMIC DNA]</scope>
    <source>
        <strain evidence="2">DSM 22638</strain>
    </source>
</reference>
<protein>
    <submittedName>
        <fullName evidence="1">Uncharacterized protein</fullName>
    </submittedName>
</protein>
<dbReference type="Proteomes" id="UP000184532">
    <property type="component" value="Unassembled WGS sequence"/>
</dbReference>
<name>A0A1M5Q4W2_9FLAO</name>
<organism evidence="1 2">
    <name type="scientific">Flagellimonas flava</name>
    <dbReference type="NCBI Taxonomy" id="570519"/>
    <lineage>
        <taxon>Bacteria</taxon>
        <taxon>Pseudomonadati</taxon>
        <taxon>Bacteroidota</taxon>
        <taxon>Flavobacteriia</taxon>
        <taxon>Flavobacteriales</taxon>
        <taxon>Flavobacteriaceae</taxon>
        <taxon>Flagellimonas</taxon>
    </lineage>
</organism>
<evidence type="ECO:0000313" key="2">
    <source>
        <dbReference type="Proteomes" id="UP000184532"/>
    </source>
</evidence>
<gene>
    <name evidence="1" type="ORF">SAMN04488116_3507</name>
</gene>
<proteinExistence type="predicted"/>
<keyword evidence="2" id="KW-1185">Reference proteome</keyword>
<dbReference type="EMBL" id="FQWL01000011">
    <property type="protein sequence ID" value="SHH09164.1"/>
    <property type="molecule type" value="Genomic_DNA"/>
</dbReference>
<accession>A0A1M5Q4W2</accession>
<sequence length="73" mass="8497">MRSSFLYKQVYQWIYETSGITALTNCAGLTQIFIRIGISLFKDVFKWNSTPLSDDTKNVVKRKNPSYTGVLRW</sequence>
<evidence type="ECO:0000313" key="1">
    <source>
        <dbReference type="EMBL" id="SHH09164.1"/>
    </source>
</evidence>
<dbReference type="AlphaFoldDB" id="A0A1M5Q4W2"/>